<evidence type="ECO:0000256" key="1">
    <source>
        <dbReference type="ARBA" id="ARBA00004711"/>
    </source>
</evidence>
<dbReference type="InterPro" id="IPR011125">
    <property type="entry name" value="Znf_HypF"/>
</dbReference>
<dbReference type="PIRSF" id="PIRSF006256">
    <property type="entry name" value="CMPcnvr_hdrg_mat"/>
    <property type="match status" value="1"/>
</dbReference>
<dbReference type="GO" id="GO:0051604">
    <property type="term" value="P:protein maturation"/>
    <property type="evidence" value="ECO:0007669"/>
    <property type="project" value="TreeGrafter"/>
</dbReference>
<dbReference type="Pfam" id="PF22521">
    <property type="entry name" value="HypF_C_2"/>
    <property type="match status" value="1"/>
</dbReference>
<dbReference type="PROSITE" id="PS00150">
    <property type="entry name" value="ACYLPHOSPHATASE_1"/>
    <property type="match status" value="1"/>
</dbReference>
<comment type="catalytic activity">
    <reaction evidence="7">
        <text>C-terminal L-cysteinyl-[HypE protein] + carbamoyl phosphate + ATP + H2O = C-terminal S-carboxamide-L-cysteinyl-[HypE protein] + AMP + phosphate + diphosphate + H(+)</text>
        <dbReference type="Rhea" id="RHEA:55636"/>
        <dbReference type="Rhea" id="RHEA-COMP:14247"/>
        <dbReference type="Rhea" id="RHEA-COMP:14392"/>
        <dbReference type="ChEBI" id="CHEBI:15377"/>
        <dbReference type="ChEBI" id="CHEBI:15378"/>
        <dbReference type="ChEBI" id="CHEBI:30616"/>
        <dbReference type="ChEBI" id="CHEBI:33019"/>
        <dbReference type="ChEBI" id="CHEBI:43474"/>
        <dbReference type="ChEBI" id="CHEBI:58228"/>
        <dbReference type="ChEBI" id="CHEBI:76913"/>
        <dbReference type="ChEBI" id="CHEBI:139126"/>
        <dbReference type="ChEBI" id="CHEBI:456215"/>
    </reaction>
</comment>
<protein>
    <recommendedName>
        <fullName evidence="8">Carbamoyltransferase</fullName>
        <ecNumber evidence="8">6.2.-.-</ecNumber>
    </recommendedName>
</protein>
<evidence type="ECO:0000256" key="9">
    <source>
        <dbReference type="PROSITE-ProRule" id="PRU00520"/>
    </source>
</evidence>
<sequence>MQYLNQTAWEFALCNDATLLNKITLFGVVQGVGMRPFIYTLAQKLELVGFARNAQAALEIILPAHKTESFLNALKKGLPPLALVEKITISPYDEALKFNDFRILESKNHPLNLLSQIPKDLGVCKDCLHEIRDKNSPYFHYAFNSCAKCGARYSLLNAMPYDRENSALKPFKLCKFCTSVYKDTHNKRFHIQGISCKKCGIALNYKRFKNDDALLECAKDIQKGKIIALKGLGGFALLCDGRNFQTIERLRLLKNRPLKPFALMFKDLNTAKQHAFLNELECESLSSASAPILLARKKPNTQLAPNIAKNSPFYGVILPYTPLHALLLDLLDFPIVFTSANFSSLPLASDEKEIDSLHFIFDFKLTHNRAIIHRIDDSIVQRVDNVIRPMRLARGFAPLYLALPKRSNGSPKKILALGAQQKGHFSLLDSETSILLLSPFCGDLSVLENEKHFKETLNFFLKTYDFKPTLLACDKHKNYTTTQMACDFNTPLLQVQHHHAHFLASILDALLQDPHLNHPFIGIIWDGSGAYDNKIYGAECFVGDFERIEEVARFEEFWLLGGQKAIKEPKRLVLEIALKHQLNKLLKRVQKHFKEDELEIFQQMHDKKIQSIATNSIGRLFDIVAFSLDLVGTISFEAESGQVLENLALQSDESAFYPFTIKNSVVGLKEFYQAFEKDLGVLEPERIAKKFFNSLVEIITALIAPFKEHVVVCSGGVFCNQLLCEQLAKRLRGLKRQYFFHKHFPPNDSSIPVGQALMAYFNPTIIKKG</sequence>
<dbReference type="InterPro" id="IPR017945">
    <property type="entry name" value="DHBP_synth_RibB-like_a/b_dom"/>
</dbReference>
<keyword evidence="4" id="KW-0479">Metal-binding</keyword>
<evidence type="ECO:0000259" key="11">
    <source>
        <dbReference type="PROSITE" id="PS51163"/>
    </source>
</evidence>
<dbReference type="PANTHER" id="PTHR42959">
    <property type="entry name" value="CARBAMOYLTRANSFERASE"/>
    <property type="match status" value="1"/>
</dbReference>
<dbReference type="InterPro" id="IPR001792">
    <property type="entry name" value="Acylphosphatase-like_dom"/>
</dbReference>
<dbReference type="GO" id="GO:0003998">
    <property type="term" value="F:acylphosphatase activity"/>
    <property type="evidence" value="ECO:0007669"/>
    <property type="project" value="UniProtKB-EC"/>
</dbReference>
<comment type="pathway">
    <text evidence="1">Protein modification; [NiFe] hydrogenase maturation.</text>
</comment>
<dbReference type="UniPathway" id="UPA00335"/>
<dbReference type="NCBIfam" id="TIGR00143">
    <property type="entry name" value="hypF"/>
    <property type="match status" value="1"/>
</dbReference>
<dbReference type="SUPFAM" id="SSF55821">
    <property type="entry name" value="YrdC/RibB"/>
    <property type="match status" value="1"/>
</dbReference>
<dbReference type="InterPro" id="IPR051060">
    <property type="entry name" value="Carbamoyltrans_HypF-like"/>
</dbReference>
<dbReference type="AlphaFoldDB" id="A0A3N5DIZ4"/>
<feature type="domain" description="YrdC-like" evidence="11">
    <location>
        <begin position="211"/>
        <end position="392"/>
    </location>
</feature>
<accession>A0A3N5DIZ4</accession>
<dbReference type="PROSITE" id="PS51163">
    <property type="entry name" value="YRDC"/>
    <property type="match status" value="1"/>
</dbReference>
<keyword evidence="9" id="KW-0378">Hydrolase</keyword>
<dbReference type="InterPro" id="IPR041440">
    <property type="entry name" value="HypF_C"/>
</dbReference>
<dbReference type="PROSITE" id="PS51160">
    <property type="entry name" value="ACYLPHOSPHATASE_3"/>
    <property type="match status" value="1"/>
</dbReference>
<evidence type="ECO:0000256" key="3">
    <source>
        <dbReference type="ARBA" id="ARBA00022598"/>
    </source>
</evidence>
<dbReference type="Gene3D" id="3.30.420.40">
    <property type="match status" value="1"/>
</dbReference>
<dbReference type="EC" id="6.2.-.-" evidence="8"/>
<evidence type="ECO:0000259" key="10">
    <source>
        <dbReference type="PROSITE" id="PS51160"/>
    </source>
</evidence>
<dbReference type="PANTHER" id="PTHR42959:SF1">
    <property type="entry name" value="CARBAMOYLTRANSFERASE HYPF"/>
    <property type="match status" value="1"/>
</dbReference>
<comment type="catalytic activity">
    <reaction evidence="9">
        <text>an acyl phosphate + H2O = a carboxylate + phosphate + H(+)</text>
        <dbReference type="Rhea" id="RHEA:14965"/>
        <dbReference type="ChEBI" id="CHEBI:15377"/>
        <dbReference type="ChEBI" id="CHEBI:15378"/>
        <dbReference type="ChEBI" id="CHEBI:29067"/>
        <dbReference type="ChEBI" id="CHEBI:43474"/>
        <dbReference type="ChEBI" id="CHEBI:59918"/>
        <dbReference type="EC" id="3.6.1.7"/>
    </reaction>
</comment>
<evidence type="ECO:0000256" key="2">
    <source>
        <dbReference type="ARBA" id="ARBA00008097"/>
    </source>
</evidence>
<dbReference type="EMBL" id="RPFT01000002">
    <property type="protein sequence ID" value="RPF68991.1"/>
    <property type="molecule type" value="Genomic_DNA"/>
</dbReference>
<dbReference type="InterPro" id="IPR036046">
    <property type="entry name" value="Acylphosphatase-like_dom_sf"/>
</dbReference>
<dbReference type="GO" id="GO:0016874">
    <property type="term" value="F:ligase activity"/>
    <property type="evidence" value="ECO:0007669"/>
    <property type="project" value="UniProtKB-UniRule"/>
</dbReference>
<evidence type="ECO:0000256" key="5">
    <source>
        <dbReference type="ARBA" id="ARBA00022771"/>
    </source>
</evidence>
<dbReference type="GO" id="GO:0016743">
    <property type="term" value="F:carboxyl- or carbamoyltransferase activity"/>
    <property type="evidence" value="ECO:0007669"/>
    <property type="project" value="UniProtKB-UniRule"/>
</dbReference>
<dbReference type="Pfam" id="PF07503">
    <property type="entry name" value="zf-HYPF"/>
    <property type="match status" value="2"/>
</dbReference>
<keyword evidence="3" id="KW-0436">Ligase</keyword>
<proteinExistence type="inferred from homology"/>
<keyword evidence="12" id="KW-0808">Transferase</keyword>
<dbReference type="Gene3D" id="3.30.420.360">
    <property type="match status" value="1"/>
</dbReference>
<feature type="domain" description="Acylphosphatase-like" evidence="10">
    <location>
        <begin position="20"/>
        <end position="105"/>
    </location>
</feature>
<evidence type="ECO:0000256" key="7">
    <source>
        <dbReference type="ARBA" id="ARBA00048220"/>
    </source>
</evidence>
<feature type="active site" evidence="9">
    <location>
        <position position="35"/>
    </location>
</feature>
<evidence type="ECO:0000256" key="6">
    <source>
        <dbReference type="ARBA" id="ARBA00022833"/>
    </source>
</evidence>
<dbReference type="GO" id="GO:0003725">
    <property type="term" value="F:double-stranded RNA binding"/>
    <property type="evidence" value="ECO:0007669"/>
    <property type="project" value="InterPro"/>
</dbReference>
<feature type="active site" evidence="9">
    <location>
        <position position="53"/>
    </location>
</feature>
<dbReference type="GO" id="GO:0008270">
    <property type="term" value="F:zinc ion binding"/>
    <property type="evidence" value="ECO:0007669"/>
    <property type="project" value="UniProtKB-KW"/>
</dbReference>
<organism evidence="12 13">
    <name type="scientific">Helicobacter pylori</name>
    <name type="common">Campylobacter pylori</name>
    <dbReference type="NCBI Taxonomy" id="210"/>
    <lineage>
        <taxon>Bacteria</taxon>
        <taxon>Pseudomonadati</taxon>
        <taxon>Campylobacterota</taxon>
        <taxon>Epsilonproteobacteria</taxon>
        <taxon>Campylobacterales</taxon>
        <taxon>Helicobacteraceae</taxon>
        <taxon>Helicobacter</taxon>
    </lineage>
</organism>
<name>A0A3N5DIZ4_HELPX</name>
<keyword evidence="5" id="KW-0863">Zinc-finger</keyword>
<dbReference type="SUPFAM" id="SSF54975">
    <property type="entry name" value="Acylphosphatase/BLUF domain-like"/>
    <property type="match status" value="1"/>
</dbReference>
<dbReference type="Proteomes" id="UP000275263">
    <property type="component" value="Unassembled WGS sequence"/>
</dbReference>
<evidence type="ECO:0000256" key="8">
    <source>
        <dbReference type="PIRNR" id="PIRNR006256"/>
    </source>
</evidence>
<dbReference type="Gene3D" id="3.90.870.50">
    <property type="match status" value="1"/>
</dbReference>
<dbReference type="InterPro" id="IPR017968">
    <property type="entry name" value="Acylphosphatase_CS"/>
</dbReference>
<dbReference type="InterPro" id="IPR055128">
    <property type="entry name" value="HypF_C_2"/>
</dbReference>
<dbReference type="InterPro" id="IPR006070">
    <property type="entry name" value="Sua5-like_dom"/>
</dbReference>
<dbReference type="Pfam" id="PF17788">
    <property type="entry name" value="HypF_C"/>
    <property type="match status" value="1"/>
</dbReference>
<dbReference type="Gene3D" id="3.30.110.120">
    <property type="match status" value="1"/>
</dbReference>
<comment type="caution">
    <text evidence="12">The sequence shown here is derived from an EMBL/GenBank/DDBJ whole genome shotgun (WGS) entry which is preliminary data.</text>
</comment>
<dbReference type="Pfam" id="PF01300">
    <property type="entry name" value="Sua5_yciO_yrdC"/>
    <property type="match status" value="1"/>
</dbReference>
<dbReference type="FunFam" id="3.30.420.40:FF:000124">
    <property type="entry name" value="Carbamoyltransferase HypF"/>
    <property type="match status" value="1"/>
</dbReference>
<evidence type="ECO:0000313" key="13">
    <source>
        <dbReference type="Proteomes" id="UP000275263"/>
    </source>
</evidence>
<dbReference type="InterPro" id="IPR004421">
    <property type="entry name" value="Carbamoyltransferase_HypF"/>
</dbReference>
<dbReference type="Pfam" id="PF00708">
    <property type="entry name" value="Acylphosphatase"/>
    <property type="match status" value="1"/>
</dbReference>
<gene>
    <name evidence="12" type="primary">hypF</name>
    <name evidence="12" type="ORF">EGW01_01745</name>
</gene>
<evidence type="ECO:0000256" key="4">
    <source>
        <dbReference type="ARBA" id="ARBA00022723"/>
    </source>
</evidence>
<reference evidence="12 13" key="1">
    <citation type="journal article" date="2017" name="Gut Pathog.">
        <title>Mycobacterium avium subsp. paratuberculosis and associated risk factors for inflammatory bowel disease in Iranian patients.</title>
        <authorList>
            <person name="Zamani S."/>
            <person name="Zali M.R."/>
            <person name="Aghdaei H.A."/>
            <person name="Sechi L.A."/>
            <person name="Niegowska M."/>
            <person name="Caggiu E."/>
            <person name="Keshavarz R."/>
            <person name="Mosavari N."/>
            <person name="Feizabadi M.M."/>
        </authorList>
    </citation>
    <scope>NUCLEOTIDE SEQUENCE [LARGE SCALE GENOMIC DNA]</scope>
    <source>
        <strain evidence="12 13">1057</strain>
    </source>
</reference>
<keyword evidence="6" id="KW-0862">Zinc</keyword>
<comment type="similarity">
    <text evidence="2 8">Belongs to the carbamoyltransferase HypF family.</text>
</comment>
<evidence type="ECO:0000313" key="12">
    <source>
        <dbReference type="EMBL" id="RPF68991.1"/>
    </source>
</evidence>